<evidence type="ECO:0000313" key="5">
    <source>
        <dbReference type="EMBL" id="KAK4366895.1"/>
    </source>
</evidence>
<dbReference type="FunFam" id="2.90.10.10:FF:000026">
    <property type="entry name" value="Serine/threonine-protein kinase"/>
    <property type="match status" value="1"/>
</dbReference>
<organism evidence="5 6">
    <name type="scientific">Anisodus tanguticus</name>
    <dbReference type="NCBI Taxonomy" id="243964"/>
    <lineage>
        <taxon>Eukaryota</taxon>
        <taxon>Viridiplantae</taxon>
        <taxon>Streptophyta</taxon>
        <taxon>Embryophyta</taxon>
        <taxon>Tracheophyta</taxon>
        <taxon>Spermatophyta</taxon>
        <taxon>Magnoliopsida</taxon>
        <taxon>eudicotyledons</taxon>
        <taxon>Gunneridae</taxon>
        <taxon>Pentapetalae</taxon>
        <taxon>asterids</taxon>
        <taxon>lamiids</taxon>
        <taxon>Solanales</taxon>
        <taxon>Solanaceae</taxon>
        <taxon>Solanoideae</taxon>
        <taxon>Hyoscyameae</taxon>
        <taxon>Anisodus</taxon>
    </lineage>
</organism>
<dbReference type="PROSITE" id="PS50927">
    <property type="entry name" value="BULB_LECTIN"/>
    <property type="match status" value="1"/>
</dbReference>
<protein>
    <recommendedName>
        <fullName evidence="4">Bulb-type lectin domain-containing protein</fullName>
    </recommendedName>
</protein>
<dbReference type="Proteomes" id="UP001291623">
    <property type="component" value="Unassembled WGS sequence"/>
</dbReference>
<accession>A0AAE1VNZ6</accession>
<evidence type="ECO:0000256" key="2">
    <source>
        <dbReference type="ARBA" id="ARBA00023157"/>
    </source>
</evidence>
<keyword evidence="2" id="KW-1015">Disulfide bond</keyword>
<dbReference type="InterPro" id="IPR051343">
    <property type="entry name" value="G-type_lectin_kinases/EP1-like"/>
</dbReference>
<sequence>MPKKTAVWKANRDSPVVPSSAVLLLTSDGRLIVQVGGKEISLITDSFGIFRLKMQDDGNLVQYPVQTTDAGPYAYYATNTDGAGNNITLNLDDDGHLYMLNSTFSIKNLTKGGHPRERTLYLMKIDVDGILRVYSHYLNQQNSSVIWSSTDDRCTPKGLCGLNGFCIKLDDKVKCVCLPGFDFVMPGNSSAGCERNFTAQTCRLKEKTSKYYAMRTVDNTKWEDIS</sequence>
<dbReference type="CDD" id="cd00054">
    <property type="entry name" value="EGF_CA"/>
    <property type="match status" value="1"/>
</dbReference>
<name>A0AAE1VNZ6_9SOLA</name>
<keyword evidence="1" id="KW-0732">Signal</keyword>
<gene>
    <name evidence="5" type="ORF">RND71_014775</name>
</gene>
<dbReference type="GO" id="GO:0048544">
    <property type="term" value="P:recognition of pollen"/>
    <property type="evidence" value="ECO:0007669"/>
    <property type="project" value="InterPro"/>
</dbReference>
<keyword evidence="6" id="KW-1185">Reference proteome</keyword>
<keyword evidence="3" id="KW-0325">Glycoprotein</keyword>
<feature type="domain" description="Bulb-type lectin" evidence="4">
    <location>
        <begin position="1"/>
        <end position="112"/>
    </location>
</feature>
<dbReference type="InterPro" id="IPR001480">
    <property type="entry name" value="Bulb-type_lectin_dom"/>
</dbReference>
<dbReference type="Pfam" id="PF00954">
    <property type="entry name" value="S_locus_glycop"/>
    <property type="match status" value="1"/>
</dbReference>
<dbReference type="PANTHER" id="PTHR47976:SF7">
    <property type="entry name" value="RECEPTOR-LIKE SERINE_THREONINE-PROTEIN KINASE"/>
    <property type="match status" value="1"/>
</dbReference>
<evidence type="ECO:0000259" key="4">
    <source>
        <dbReference type="PROSITE" id="PS50927"/>
    </source>
</evidence>
<proteinExistence type="predicted"/>
<dbReference type="InterPro" id="IPR000858">
    <property type="entry name" value="S_locus_glycoprot_dom"/>
</dbReference>
<dbReference type="AlphaFoldDB" id="A0AAE1VNZ6"/>
<evidence type="ECO:0000313" key="6">
    <source>
        <dbReference type="Proteomes" id="UP001291623"/>
    </source>
</evidence>
<dbReference type="Gene3D" id="2.90.10.10">
    <property type="entry name" value="Bulb-type lectin domain"/>
    <property type="match status" value="1"/>
</dbReference>
<dbReference type="PANTHER" id="PTHR47976">
    <property type="entry name" value="G-TYPE LECTIN S-RECEPTOR-LIKE SERINE/THREONINE-PROTEIN KINASE SD2-5"/>
    <property type="match status" value="1"/>
</dbReference>
<dbReference type="EMBL" id="JAVYJV010000007">
    <property type="protein sequence ID" value="KAK4366895.1"/>
    <property type="molecule type" value="Genomic_DNA"/>
</dbReference>
<comment type="caution">
    <text evidence="5">The sequence shown here is derived from an EMBL/GenBank/DDBJ whole genome shotgun (WGS) entry which is preliminary data.</text>
</comment>
<reference evidence="5" key="1">
    <citation type="submission" date="2023-12" db="EMBL/GenBank/DDBJ databases">
        <title>Genome assembly of Anisodus tanguticus.</title>
        <authorList>
            <person name="Wang Y.-J."/>
        </authorList>
    </citation>
    <scope>NUCLEOTIDE SEQUENCE</scope>
    <source>
        <strain evidence="5">KB-2021</strain>
        <tissue evidence="5">Leaf</tissue>
    </source>
</reference>
<evidence type="ECO:0000256" key="3">
    <source>
        <dbReference type="ARBA" id="ARBA00023180"/>
    </source>
</evidence>
<dbReference type="SUPFAM" id="SSF51110">
    <property type="entry name" value="alpha-D-mannose-specific plant lectins"/>
    <property type="match status" value="1"/>
</dbReference>
<evidence type="ECO:0000256" key="1">
    <source>
        <dbReference type="ARBA" id="ARBA00022729"/>
    </source>
</evidence>
<dbReference type="InterPro" id="IPR036426">
    <property type="entry name" value="Bulb-type_lectin_dom_sf"/>
</dbReference>